<gene>
    <name evidence="2" type="ORF">E4O92_03635</name>
</gene>
<keyword evidence="1" id="KW-0812">Transmembrane</keyword>
<dbReference type="Proteomes" id="UP000297258">
    <property type="component" value="Unassembled WGS sequence"/>
</dbReference>
<feature type="transmembrane region" description="Helical" evidence="1">
    <location>
        <begin position="26"/>
        <end position="46"/>
    </location>
</feature>
<dbReference type="AlphaFoldDB" id="A0A4Y9T426"/>
<protein>
    <recommendedName>
        <fullName evidence="4">Transmembrane protein</fullName>
    </recommendedName>
</protein>
<feature type="transmembrane region" description="Helical" evidence="1">
    <location>
        <begin position="52"/>
        <end position="70"/>
    </location>
</feature>
<feature type="transmembrane region" description="Helical" evidence="1">
    <location>
        <begin position="128"/>
        <end position="146"/>
    </location>
</feature>
<evidence type="ECO:0000313" key="2">
    <source>
        <dbReference type="EMBL" id="TFW34663.1"/>
    </source>
</evidence>
<comment type="caution">
    <text evidence="2">The sequence shown here is derived from an EMBL/GenBank/DDBJ whole genome shotgun (WGS) entry which is preliminary data.</text>
</comment>
<keyword evidence="1" id="KW-0472">Membrane</keyword>
<dbReference type="RefSeq" id="WP_135188390.1">
    <property type="nucleotide sequence ID" value="NZ_SPUM01000023.1"/>
</dbReference>
<keyword evidence="1" id="KW-1133">Transmembrane helix</keyword>
<feature type="transmembrane region" description="Helical" evidence="1">
    <location>
        <begin position="105"/>
        <end position="121"/>
    </location>
</feature>
<accession>A0A4Y9T426</accession>
<sequence length="191" mass="20156">MILTWFDRILPAQLPDGAERRAARHLALLATITAVSAPLLMVMYHLLGFDAAGLVVLCGGAVMALTPMLLRAGAPLALARDVFIGALFLLKIWLALHLGGLGSSTVPWFVLCPMVAVLIGGARPGLTWSALVLAVLVGLFFAGRAGAVETFPVADRQVLDFIGHAGLVILATIIVLCMMTRDEVSPAGRKH</sequence>
<dbReference type="EMBL" id="SPUM01000023">
    <property type="protein sequence ID" value="TFW34663.1"/>
    <property type="molecule type" value="Genomic_DNA"/>
</dbReference>
<feature type="transmembrane region" description="Helical" evidence="1">
    <location>
        <begin position="161"/>
        <end position="180"/>
    </location>
</feature>
<evidence type="ECO:0000313" key="3">
    <source>
        <dbReference type="Proteomes" id="UP000297258"/>
    </source>
</evidence>
<reference evidence="2 3" key="1">
    <citation type="submission" date="2019-03" db="EMBL/GenBank/DDBJ databases">
        <title>Draft genome of Massilia hortus sp. nov., a novel bacterial species of the Oxalobacteraceae family.</title>
        <authorList>
            <person name="Peta V."/>
            <person name="Raths R."/>
            <person name="Bucking H."/>
        </authorList>
    </citation>
    <scope>NUCLEOTIDE SEQUENCE [LARGE SCALE GENOMIC DNA]</scope>
    <source>
        <strain evidence="2 3">ONC3</strain>
    </source>
</reference>
<feature type="transmembrane region" description="Helical" evidence="1">
    <location>
        <begin position="82"/>
        <end position="99"/>
    </location>
</feature>
<organism evidence="2 3">
    <name type="scientific">Massilia horti</name>
    <dbReference type="NCBI Taxonomy" id="2562153"/>
    <lineage>
        <taxon>Bacteria</taxon>
        <taxon>Pseudomonadati</taxon>
        <taxon>Pseudomonadota</taxon>
        <taxon>Betaproteobacteria</taxon>
        <taxon>Burkholderiales</taxon>
        <taxon>Oxalobacteraceae</taxon>
        <taxon>Telluria group</taxon>
        <taxon>Massilia</taxon>
    </lineage>
</organism>
<dbReference type="OrthoDB" id="6115138at2"/>
<evidence type="ECO:0008006" key="4">
    <source>
        <dbReference type="Google" id="ProtNLM"/>
    </source>
</evidence>
<keyword evidence="3" id="KW-1185">Reference proteome</keyword>
<proteinExistence type="predicted"/>
<evidence type="ECO:0000256" key="1">
    <source>
        <dbReference type="SAM" id="Phobius"/>
    </source>
</evidence>
<name>A0A4Y9T426_9BURK</name>